<accession>A0ABQ5N0Q0</accession>
<keyword evidence="4 6" id="KW-0464">Manganese</keyword>
<organism evidence="9 10">
    <name type="scientific">Clostridium omnivorum</name>
    <dbReference type="NCBI Taxonomy" id="1604902"/>
    <lineage>
        <taxon>Bacteria</taxon>
        <taxon>Bacillati</taxon>
        <taxon>Bacillota</taxon>
        <taxon>Clostridia</taxon>
        <taxon>Eubacteriales</taxon>
        <taxon>Clostridiaceae</taxon>
        <taxon>Clostridium</taxon>
    </lineage>
</organism>
<evidence type="ECO:0000259" key="8">
    <source>
        <dbReference type="Pfam" id="PF13382"/>
    </source>
</evidence>
<dbReference type="Proteomes" id="UP001208567">
    <property type="component" value="Unassembled WGS sequence"/>
</dbReference>
<evidence type="ECO:0000256" key="1">
    <source>
        <dbReference type="ARBA" id="ARBA00006773"/>
    </source>
</evidence>
<evidence type="ECO:0000259" key="7">
    <source>
        <dbReference type="Pfam" id="PF01979"/>
    </source>
</evidence>
<proteinExistence type="inferred from homology"/>
<dbReference type="SUPFAM" id="SSF51556">
    <property type="entry name" value="Metallo-dependent hydrolases"/>
    <property type="match status" value="1"/>
</dbReference>
<name>A0ABQ5N0Q0_9CLOT</name>
<evidence type="ECO:0000256" key="6">
    <source>
        <dbReference type="HAMAP-Rule" id="MF_01518"/>
    </source>
</evidence>
<sequence>MAEIKKIVDIAMGREKAHLVLKNVLIINVFSQIIEKNDIAICDDMIAGIGSYDGIEEIDCEGMFAAPGFIDSHVHIESSMVTPEVFSQIALKHGVTTVVADPHEIANVMGDKGIDFMLENSKKSVMDIFFMLPSCVPATEFEDSGAVLNSYQLSRFIQNDRVLGLGEVMDVQAVTNAKTQMVDKLELCRDKNIDGHCPKISGEALNAYLNCRIKTDHECSSFEEALRKVERGMFVMLRQGSATKNLKDLLPAVKNENYHRFLFCTDDRHIEDLLLEGSIDNCIRLAIEEGLDPIKAYIIAAFNAAQCYGLNDRGAIAPGFKADIVVFQDLKNLEIQYVFKDGKRNDKPMHFTNINMKSTMNTQYISSDLFRIEARGEKVNVIKLISRSVETLVEKRKIYIDGGYISKVDGEDILKIGVFERHKNTGKYSIGFLEGLGLKNCSLAQTISHDSHNIVVVGDNDKDMEIAVNTLIAIGGGIVLVSQRKILDSLSLPIAGLITSENPYEVNMKVKNLSDIARKFGVSKDFDPFLTLGFMALSVIPKLKITSRGLFDFDKFSFIDLFAKE</sequence>
<dbReference type="InterPro" id="IPR026912">
    <property type="entry name" value="Adenine_deam_C"/>
</dbReference>
<dbReference type="CDD" id="cd01295">
    <property type="entry name" value="AdeC"/>
    <property type="match status" value="1"/>
</dbReference>
<dbReference type="PANTHER" id="PTHR11113">
    <property type="entry name" value="N-ACETYLGLUCOSAMINE-6-PHOSPHATE DEACETYLASE"/>
    <property type="match status" value="1"/>
</dbReference>
<gene>
    <name evidence="6 9" type="primary">ade</name>
    <name evidence="9" type="ORF">bsdE14_01890</name>
</gene>
<dbReference type="InterPro" id="IPR006680">
    <property type="entry name" value="Amidohydro-rel"/>
</dbReference>
<feature type="domain" description="Adenine deaminase C-terminal" evidence="8">
    <location>
        <begin position="395"/>
        <end position="556"/>
    </location>
</feature>
<dbReference type="HAMAP" id="MF_01518">
    <property type="entry name" value="Adenine_deamin"/>
    <property type="match status" value="1"/>
</dbReference>
<dbReference type="EC" id="3.5.4.2" evidence="2 6"/>
<comment type="similarity">
    <text evidence="1 6">Belongs to the metallo-dependent hydrolases superfamily. Adenine deaminase family.</text>
</comment>
<protein>
    <recommendedName>
        <fullName evidence="2 6">Adenine deaminase</fullName>
        <shortName evidence="6">Adenase</shortName>
        <shortName evidence="6">Adenine aminase</shortName>
        <ecNumber evidence="2 6">3.5.4.2</ecNumber>
    </recommendedName>
</protein>
<evidence type="ECO:0000256" key="2">
    <source>
        <dbReference type="ARBA" id="ARBA00012782"/>
    </source>
</evidence>
<dbReference type="InterPro" id="IPR006679">
    <property type="entry name" value="Adenine_deam"/>
</dbReference>
<dbReference type="NCBIfam" id="TIGR01178">
    <property type="entry name" value="ade"/>
    <property type="match status" value="1"/>
</dbReference>
<evidence type="ECO:0000256" key="3">
    <source>
        <dbReference type="ARBA" id="ARBA00022801"/>
    </source>
</evidence>
<evidence type="ECO:0000256" key="5">
    <source>
        <dbReference type="ARBA" id="ARBA00047720"/>
    </source>
</evidence>
<keyword evidence="3 6" id="KW-0378">Hydrolase</keyword>
<reference evidence="9 10" key="1">
    <citation type="journal article" date="2024" name="Int. J. Syst. Evol. Microbiol.">
        <title>Clostridium omnivorum sp. nov., isolated from anoxic soil under the treatment of reductive soil disinfestation.</title>
        <authorList>
            <person name="Ueki A."/>
            <person name="Tonouchi A."/>
            <person name="Kaku N."/>
            <person name="Honma S."/>
            <person name="Ueki K."/>
        </authorList>
    </citation>
    <scope>NUCLEOTIDE SEQUENCE [LARGE SCALE GENOMIC DNA]</scope>
    <source>
        <strain evidence="9 10">E14</strain>
    </source>
</reference>
<dbReference type="Gene3D" id="2.30.40.10">
    <property type="entry name" value="Urease, subunit C, domain 1"/>
    <property type="match status" value="1"/>
</dbReference>
<evidence type="ECO:0000313" key="9">
    <source>
        <dbReference type="EMBL" id="GLC28779.1"/>
    </source>
</evidence>
<comment type="cofactor">
    <cofactor evidence="6">
        <name>Mn(2+)</name>
        <dbReference type="ChEBI" id="CHEBI:29035"/>
    </cofactor>
</comment>
<evidence type="ECO:0000256" key="4">
    <source>
        <dbReference type="ARBA" id="ARBA00023211"/>
    </source>
</evidence>
<feature type="domain" description="Amidohydrolase-related" evidence="7">
    <location>
        <begin position="65"/>
        <end position="343"/>
    </location>
</feature>
<comment type="caution">
    <text evidence="9">The sequence shown here is derived from an EMBL/GenBank/DDBJ whole genome shotgun (WGS) entry which is preliminary data.</text>
</comment>
<dbReference type="InterPro" id="IPR032466">
    <property type="entry name" value="Metal_Hydrolase"/>
</dbReference>
<dbReference type="RefSeq" id="WP_264848048.1">
    <property type="nucleotide sequence ID" value="NZ_BRXR01000001.1"/>
</dbReference>
<dbReference type="InterPro" id="IPR011059">
    <property type="entry name" value="Metal-dep_hydrolase_composite"/>
</dbReference>
<keyword evidence="10" id="KW-1185">Reference proteome</keyword>
<dbReference type="SUPFAM" id="SSF51338">
    <property type="entry name" value="Composite domain of metallo-dependent hydrolases"/>
    <property type="match status" value="1"/>
</dbReference>
<comment type="catalytic activity">
    <reaction evidence="5 6">
        <text>adenine + H2O + H(+) = hypoxanthine + NH4(+)</text>
        <dbReference type="Rhea" id="RHEA:23688"/>
        <dbReference type="ChEBI" id="CHEBI:15377"/>
        <dbReference type="ChEBI" id="CHEBI:15378"/>
        <dbReference type="ChEBI" id="CHEBI:16708"/>
        <dbReference type="ChEBI" id="CHEBI:17368"/>
        <dbReference type="ChEBI" id="CHEBI:28938"/>
        <dbReference type="EC" id="3.5.4.2"/>
    </reaction>
</comment>
<dbReference type="Pfam" id="PF01979">
    <property type="entry name" value="Amidohydro_1"/>
    <property type="match status" value="1"/>
</dbReference>
<dbReference type="PANTHER" id="PTHR11113:SF2">
    <property type="entry name" value="ADENINE DEAMINASE"/>
    <property type="match status" value="1"/>
</dbReference>
<dbReference type="EMBL" id="BRXR01000001">
    <property type="protein sequence ID" value="GLC28779.1"/>
    <property type="molecule type" value="Genomic_DNA"/>
</dbReference>
<dbReference type="Gene3D" id="3.20.20.140">
    <property type="entry name" value="Metal-dependent hydrolases"/>
    <property type="match status" value="1"/>
</dbReference>
<evidence type="ECO:0000313" key="10">
    <source>
        <dbReference type="Proteomes" id="UP001208567"/>
    </source>
</evidence>
<dbReference type="Pfam" id="PF13382">
    <property type="entry name" value="Adenine_deam_C"/>
    <property type="match status" value="1"/>
</dbReference>